<evidence type="ECO:0000256" key="1">
    <source>
        <dbReference type="SAM" id="MobiDB-lite"/>
    </source>
</evidence>
<dbReference type="AlphaFoldDB" id="A0A834K190"/>
<accession>A0A834K190</accession>
<feature type="compositionally biased region" description="Basic residues" evidence="1">
    <location>
        <begin position="1"/>
        <end position="23"/>
    </location>
</feature>
<feature type="region of interest" description="Disordered" evidence="1">
    <location>
        <begin position="1"/>
        <end position="26"/>
    </location>
</feature>
<proteinExistence type="predicted"/>
<name>A0A834K190_VESGE</name>
<evidence type="ECO:0000313" key="3">
    <source>
        <dbReference type="Proteomes" id="UP000617340"/>
    </source>
</evidence>
<reference evidence="2" key="1">
    <citation type="journal article" date="2020" name="G3 (Bethesda)">
        <title>High-Quality Assemblies for Three Invasive Social Wasps from the &lt;i&gt;Vespula&lt;/i&gt; Genus.</title>
        <authorList>
            <person name="Harrop T.W.R."/>
            <person name="Guhlin J."/>
            <person name="McLaughlin G.M."/>
            <person name="Permina E."/>
            <person name="Stockwell P."/>
            <person name="Gilligan J."/>
            <person name="Le Lec M.F."/>
            <person name="Gruber M.A.M."/>
            <person name="Quinn O."/>
            <person name="Lovegrove M."/>
            <person name="Duncan E.J."/>
            <person name="Remnant E.J."/>
            <person name="Van Eeckhoven J."/>
            <person name="Graham B."/>
            <person name="Knapp R.A."/>
            <person name="Langford K.W."/>
            <person name="Kronenberg Z."/>
            <person name="Press M.O."/>
            <person name="Eacker S.M."/>
            <person name="Wilson-Rankin E.E."/>
            <person name="Purcell J."/>
            <person name="Lester P.J."/>
            <person name="Dearden P.K."/>
        </authorList>
    </citation>
    <scope>NUCLEOTIDE SEQUENCE</scope>
    <source>
        <strain evidence="2">Linc-1</strain>
    </source>
</reference>
<protein>
    <submittedName>
        <fullName evidence="2">Uncharacterized protein</fullName>
    </submittedName>
</protein>
<organism evidence="2 3">
    <name type="scientific">Vespula germanica</name>
    <name type="common">German yellow jacket</name>
    <name type="synonym">Paravespula germanica</name>
    <dbReference type="NCBI Taxonomy" id="30212"/>
    <lineage>
        <taxon>Eukaryota</taxon>
        <taxon>Metazoa</taxon>
        <taxon>Ecdysozoa</taxon>
        <taxon>Arthropoda</taxon>
        <taxon>Hexapoda</taxon>
        <taxon>Insecta</taxon>
        <taxon>Pterygota</taxon>
        <taxon>Neoptera</taxon>
        <taxon>Endopterygota</taxon>
        <taxon>Hymenoptera</taxon>
        <taxon>Apocrita</taxon>
        <taxon>Aculeata</taxon>
        <taxon>Vespoidea</taxon>
        <taxon>Vespidae</taxon>
        <taxon>Vespinae</taxon>
        <taxon>Vespula</taxon>
    </lineage>
</organism>
<evidence type="ECO:0000313" key="2">
    <source>
        <dbReference type="EMBL" id="KAF7397945.1"/>
    </source>
</evidence>
<dbReference type="Proteomes" id="UP000617340">
    <property type="component" value="Unassembled WGS sequence"/>
</dbReference>
<keyword evidence="3" id="KW-1185">Reference proteome</keyword>
<gene>
    <name evidence="2" type="ORF">HZH68_009167</name>
</gene>
<dbReference type="EMBL" id="JACSDZ010000008">
    <property type="protein sequence ID" value="KAF7397945.1"/>
    <property type="molecule type" value="Genomic_DNA"/>
</dbReference>
<comment type="caution">
    <text evidence="2">The sequence shown here is derived from an EMBL/GenBank/DDBJ whole genome shotgun (WGS) entry which is preliminary data.</text>
</comment>
<sequence>MDTVRWRRNRARRKRRTTRKRKNEKGVRKTVGALSSVVGFSVEYTDDKQQRSFDTWNFSSPWYLHNGLVKSCFCSDNKVPTGTAGVGIPLVVCDLCCVVFQQLVEDTQL</sequence>